<evidence type="ECO:0000313" key="10">
    <source>
        <dbReference type="Proteomes" id="UP000000503"/>
    </source>
</evidence>
<dbReference type="EMBL" id="CP002868">
    <property type="protein sequence ID" value="AEJ19023.1"/>
    <property type="molecule type" value="Genomic_DNA"/>
</dbReference>
<keyword evidence="4 7" id="KW-0812">Transmembrane</keyword>
<reference evidence="10" key="1">
    <citation type="journal article" date="2013" name="Stand. Genomic Sci.">
        <title>Genome sequence of the thermophilic fresh-water bacterium Spirochaeta caldaria type strain (H1(T)), reclassification of Spirochaeta caldaria, Spirochaeta stenostrepta, and Spirochaeta zuelzerae in the genus Treponema as Treponema caldaria comb. nov., Treponema stenostrepta comb. nov., and Treponema zuelzerae comb. nov., and emendation of the genus Treponema.</title>
        <authorList>
            <person name="Abt B."/>
            <person name="Goker M."/>
            <person name="Scheuner C."/>
            <person name="Han C."/>
            <person name="Lu M."/>
            <person name="Misra M."/>
            <person name="Lapidus A."/>
            <person name="Nolan M."/>
            <person name="Lucas S."/>
            <person name="Hammon N."/>
            <person name="Deshpande S."/>
            <person name="Cheng J.F."/>
            <person name="Tapia R."/>
            <person name="Goodwin L.A."/>
            <person name="Pitluck S."/>
            <person name="Liolios K."/>
            <person name="Pagani I."/>
            <person name="Ivanova N."/>
            <person name="Mavromatis K."/>
            <person name="Mikhailova N."/>
            <person name="Huntemann M."/>
            <person name="Pati A."/>
            <person name="Chen A."/>
            <person name="Palaniappan K."/>
            <person name="Land M."/>
            <person name="Hauser L."/>
            <person name="Jeffries C.D."/>
            <person name="Rohde M."/>
            <person name="Spring S."/>
            <person name="Gronow S."/>
            <person name="Detter J.C."/>
            <person name="Bristow J."/>
            <person name="Eisen J.A."/>
            <person name="Markowitz V."/>
            <person name="Hugenholtz P."/>
            <person name="Kyrpides N.C."/>
            <person name="Woyke T."/>
            <person name="Klenk H.P."/>
        </authorList>
    </citation>
    <scope>NUCLEOTIDE SEQUENCE</scope>
    <source>
        <strain evidence="10">ATCC 51460 / DSM 7334 / H1</strain>
    </source>
</reference>
<feature type="transmembrane region" description="Helical" evidence="7">
    <location>
        <begin position="205"/>
        <end position="229"/>
    </location>
</feature>
<feature type="domain" description="Na+/H+ antiporter MnhB subunit-related protein" evidence="8">
    <location>
        <begin position="104"/>
        <end position="223"/>
    </location>
</feature>
<evidence type="ECO:0000256" key="5">
    <source>
        <dbReference type="ARBA" id="ARBA00022989"/>
    </source>
</evidence>
<comment type="subcellular location">
    <subcellularLocation>
        <location evidence="1">Cell membrane</location>
        <topology evidence="1">Multi-pass membrane protein</topology>
    </subcellularLocation>
</comment>
<dbReference type="PANTHER" id="PTHR33932:SF4">
    <property type="entry name" value="NA(+)_H(+) ANTIPORTER SUBUNIT B"/>
    <property type="match status" value="1"/>
</dbReference>
<feature type="transmembrane region" description="Helical" evidence="7">
    <location>
        <begin position="62"/>
        <end position="79"/>
    </location>
</feature>
<feature type="transmembrane region" description="Helical" evidence="7">
    <location>
        <begin position="100"/>
        <end position="121"/>
    </location>
</feature>
<name>F8F1H0_GRAC1</name>
<dbReference type="OrthoDB" id="9798859at2"/>
<dbReference type="InterPro" id="IPR007182">
    <property type="entry name" value="MnhB"/>
</dbReference>
<keyword evidence="10" id="KW-1185">Reference proteome</keyword>
<dbReference type="Proteomes" id="UP000000503">
    <property type="component" value="Chromosome"/>
</dbReference>
<dbReference type="AlphaFoldDB" id="F8F1H0"/>
<accession>F8F1H0</accession>
<feature type="transmembrane region" description="Helical" evidence="7">
    <location>
        <begin position="6"/>
        <end position="27"/>
    </location>
</feature>
<dbReference type="GO" id="GO:0005886">
    <property type="term" value="C:plasma membrane"/>
    <property type="evidence" value="ECO:0007669"/>
    <property type="project" value="UniProtKB-SubCell"/>
</dbReference>
<evidence type="ECO:0000313" key="9">
    <source>
        <dbReference type="EMBL" id="AEJ19023.1"/>
    </source>
</evidence>
<dbReference type="Pfam" id="PF04039">
    <property type="entry name" value="MnhB"/>
    <property type="match status" value="1"/>
</dbReference>
<keyword evidence="5 7" id="KW-1133">Transmembrane helix</keyword>
<keyword evidence="3" id="KW-1003">Cell membrane</keyword>
<proteinExistence type="inferred from homology"/>
<feature type="transmembrane region" description="Helical" evidence="7">
    <location>
        <begin position="133"/>
        <end position="153"/>
    </location>
</feature>
<dbReference type="KEGG" id="scd:Spica_0869"/>
<evidence type="ECO:0000256" key="2">
    <source>
        <dbReference type="ARBA" id="ARBA00009425"/>
    </source>
</evidence>
<comment type="similarity">
    <text evidence="2">Belongs to the CPA3 antiporters (TC 2.A.63) subunit B family.</text>
</comment>
<keyword evidence="6 7" id="KW-0472">Membrane</keyword>
<dbReference type="STRING" id="744872.Spica_0869"/>
<organism evidence="9 10">
    <name type="scientific">Gracilinema caldarium (strain ATCC 51460 / DSM 7334 / H1)</name>
    <name type="common">Treponema caldarium</name>
    <dbReference type="NCBI Taxonomy" id="744872"/>
    <lineage>
        <taxon>Bacteria</taxon>
        <taxon>Pseudomonadati</taxon>
        <taxon>Spirochaetota</taxon>
        <taxon>Spirochaetia</taxon>
        <taxon>Spirochaetales</taxon>
        <taxon>Breznakiellaceae</taxon>
        <taxon>Gracilinema</taxon>
    </lineage>
</organism>
<evidence type="ECO:0000256" key="7">
    <source>
        <dbReference type="SAM" id="Phobius"/>
    </source>
</evidence>
<evidence type="ECO:0000259" key="8">
    <source>
        <dbReference type="Pfam" id="PF04039"/>
    </source>
</evidence>
<dbReference type="HOGENOM" id="CLU_069132_3_0_12"/>
<gene>
    <name evidence="9" type="ordered locus">Spica_0869</name>
</gene>
<feature type="transmembrane region" description="Helical" evidence="7">
    <location>
        <begin position="165"/>
        <end position="185"/>
    </location>
</feature>
<evidence type="ECO:0000256" key="1">
    <source>
        <dbReference type="ARBA" id="ARBA00004651"/>
    </source>
</evidence>
<dbReference type="RefSeq" id="WP_013968334.1">
    <property type="nucleotide sequence ID" value="NC_015732.1"/>
</dbReference>
<dbReference type="PANTHER" id="PTHR33932">
    <property type="entry name" value="NA(+)/H(+) ANTIPORTER SUBUNIT B"/>
    <property type="match status" value="1"/>
</dbReference>
<sequence>MIYTMGIISIVLLFIVLGPFMIPDTLWPQTARDFLQYNGLNDTGASNLVSAIYLGYRAYDTIGETIVLLAAVTGALYLIKRAPLPQIGIAQPQPKPKRRTTIIGLTTGKLAPVVMLFGWYVMFFGHLSPGGGFQGGVVLASGMLFIALGREGYHRESKLNNHGFHLIEVLSLWFLVVLVCIPLAFGASILENPFTKIDEMLPRVIYVISFNMAIGLKVASGLTLLGLLMMDMTHD</sequence>
<dbReference type="InterPro" id="IPR050622">
    <property type="entry name" value="CPA3_antiporter_subunitB"/>
</dbReference>
<protein>
    <submittedName>
        <fullName evidence="9">Na+/H+ antiporter MnhB subunit-related protein</fullName>
    </submittedName>
</protein>
<evidence type="ECO:0000256" key="3">
    <source>
        <dbReference type="ARBA" id="ARBA00022475"/>
    </source>
</evidence>
<evidence type="ECO:0000256" key="4">
    <source>
        <dbReference type="ARBA" id="ARBA00022692"/>
    </source>
</evidence>
<dbReference type="eggNOG" id="COG2111">
    <property type="taxonomic scope" value="Bacteria"/>
</dbReference>
<evidence type="ECO:0000256" key="6">
    <source>
        <dbReference type="ARBA" id="ARBA00023136"/>
    </source>
</evidence>